<protein>
    <submittedName>
        <fullName evidence="1">Uncharacterized protein</fullName>
    </submittedName>
</protein>
<evidence type="ECO:0000313" key="1">
    <source>
        <dbReference type="EMBL" id="CAD9020981.1"/>
    </source>
</evidence>
<accession>A0A7S1IRW5</accession>
<name>A0A7S1IRW5_9EUGL</name>
<gene>
    <name evidence="1" type="ORF">EGYM00392_LOCUS32096</name>
</gene>
<dbReference type="AlphaFoldDB" id="A0A7S1IRW5"/>
<reference evidence="1" key="1">
    <citation type="submission" date="2021-01" db="EMBL/GenBank/DDBJ databases">
        <authorList>
            <person name="Corre E."/>
            <person name="Pelletier E."/>
            <person name="Niang G."/>
            <person name="Scheremetjew M."/>
            <person name="Finn R."/>
            <person name="Kale V."/>
            <person name="Holt S."/>
            <person name="Cochrane G."/>
            <person name="Meng A."/>
            <person name="Brown T."/>
            <person name="Cohen L."/>
        </authorList>
    </citation>
    <scope>NUCLEOTIDE SEQUENCE</scope>
    <source>
        <strain evidence="1">NIES-381</strain>
    </source>
</reference>
<proteinExistence type="predicted"/>
<sequence>MPCTFPNPLDMPGQAGGWVWPRDWWLVENHEGMYKAAKARCTLLGRSMPSQPHDDHNSHLEGAMVYRSPIFPQWQQFGLSTSSITFSAIYDIYHVVPQIERCKEHTPPCPPIFFPMEIYPPSPDQ</sequence>
<dbReference type="EMBL" id="HBGA01085963">
    <property type="protein sequence ID" value="CAD9020981.1"/>
    <property type="molecule type" value="Transcribed_RNA"/>
</dbReference>
<organism evidence="1">
    <name type="scientific">Eutreptiella gymnastica</name>
    <dbReference type="NCBI Taxonomy" id="73025"/>
    <lineage>
        <taxon>Eukaryota</taxon>
        <taxon>Discoba</taxon>
        <taxon>Euglenozoa</taxon>
        <taxon>Euglenida</taxon>
        <taxon>Spirocuta</taxon>
        <taxon>Euglenophyceae</taxon>
        <taxon>Eutreptiales</taxon>
        <taxon>Eutreptiaceae</taxon>
        <taxon>Eutreptiella</taxon>
    </lineage>
</organism>